<dbReference type="InterPro" id="IPR050378">
    <property type="entry name" value="Metallo-dep_Hydrolases_sf"/>
</dbReference>
<name>A0A4R2PIE4_RHOSA</name>
<protein>
    <submittedName>
        <fullName evidence="1">N-acyl-D-aspartate/D-glutamate deacylase</fullName>
    </submittedName>
</protein>
<evidence type="ECO:0000313" key="1">
    <source>
        <dbReference type="EMBL" id="TCP35239.1"/>
    </source>
</evidence>
<dbReference type="InParanoid" id="A0A4R2PIE4"/>
<comment type="caution">
    <text evidence="1">The sequence shown here is derived from an EMBL/GenBank/DDBJ whole genome shotgun (WGS) entry which is preliminary data.</text>
</comment>
<dbReference type="SUPFAM" id="SSF51338">
    <property type="entry name" value="Composite domain of metallo-dependent hydrolases"/>
    <property type="match status" value="1"/>
</dbReference>
<sequence>MAQAGGWDTLIRGARVFDGTGAAPVFEDVALANGRIAARGARLSAARADRVVEARGLWLMPGLLDIHTHFDLEVELAPGLPEAVRHGTTTVVVANCSLGLAFGNQRRAGQDPIVDCFARVENIPKAILAQVAERAVWRDSADYLAHLDTLPLGPNIVPLIPHSMLRIEVMGLADSVARAPDASELARMEALLDKAMAEGYAGFSTDALPFHYLANAPRQRRRIPAQYGSFAELKRLVDVVRRHDRLWQATPPKDNPLATARLFALTSGRLYGRPVRLTAVAALDVATNRTLAPLARLLARLLNSRLVDGRFRLQALAAPFKTWSEGAITPLAEEIPELRALNEPDLDDRAARAAIMDDPDWQRRFLAMWRHGKRGLTLARFKRLVAREDYAISRDLAHMVVDRAPVADWQGETLAAVFARFGRFRAGDAAAARSADERAAFDAVPTNARDDAAFLLHLLRAYDRDLVWWTVSANRDPGVMRDLLFNPRLLPGFNDSGAHLTNMAFYDGNLRALQIAQGEGEAQVARMVRRLTVEPAIFLGLEPAPTWR</sequence>
<dbReference type="GO" id="GO:0016812">
    <property type="term" value="F:hydrolase activity, acting on carbon-nitrogen (but not peptide) bonds, in cyclic amides"/>
    <property type="evidence" value="ECO:0007669"/>
    <property type="project" value="TreeGrafter"/>
</dbReference>
<dbReference type="SUPFAM" id="SSF51556">
    <property type="entry name" value="Metallo-dependent hydrolases"/>
    <property type="match status" value="1"/>
</dbReference>
<dbReference type="PANTHER" id="PTHR11647">
    <property type="entry name" value="HYDRANTOINASE/DIHYDROPYRIMIDINASE FAMILY MEMBER"/>
    <property type="match status" value="1"/>
</dbReference>
<dbReference type="InterPro" id="IPR032466">
    <property type="entry name" value="Metal_Hydrolase"/>
</dbReference>
<proteinExistence type="predicted"/>
<dbReference type="InterPro" id="IPR011059">
    <property type="entry name" value="Metal-dep_hydrolase_composite"/>
</dbReference>
<gene>
    <name evidence="1" type="ORF">EV659_10489</name>
</gene>
<dbReference type="AlphaFoldDB" id="A0A4R2PIE4"/>
<dbReference type="PANTHER" id="PTHR11647:SF1">
    <property type="entry name" value="COLLAPSIN RESPONSE MEDIATOR PROTEIN"/>
    <property type="match status" value="1"/>
</dbReference>
<organism evidence="1 2">
    <name type="scientific">Rhodothalassium salexigens DSM 2132</name>
    <dbReference type="NCBI Taxonomy" id="1188247"/>
    <lineage>
        <taxon>Bacteria</taxon>
        <taxon>Pseudomonadati</taxon>
        <taxon>Pseudomonadota</taxon>
        <taxon>Alphaproteobacteria</taxon>
        <taxon>Rhodothalassiales</taxon>
        <taxon>Rhodothalassiaceae</taxon>
        <taxon>Rhodothalassium</taxon>
    </lineage>
</organism>
<reference evidence="1 2" key="1">
    <citation type="submission" date="2019-03" db="EMBL/GenBank/DDBJ databases">
        <title>Genomic Encyclopedia of Type Strains, Phase IV (KMG-IV): sequencing the most valuable type-strain genomes for metagenomic binning, comparative biology and taxonomic classification.</title>
        <authorList>
            <person name="Goeker M."/>
        </authorList>
    </citation>
    <scope>NUCLEOTIDE SEQUENCE [LARGE SCALE GENOMIC DNA]</scope>
    <source>
        <strain evidence="1 2">DSM 2132</strain>
    </source>
</reference>
<dbReference type="GO" id="GO:0005829">
    <property type="term" value="C:cytosol"/>
    <property type="evidence" value="ECO:0007669"/>
    <property type="project" value="TreeGrafter"/>
</dbReference>
<dbReference type="Proteomes" id="UP000295399">
    <property type="component" value="Unassembled WGS sequence"/>
</dbReference>
<dbReference type="EMBL" id="SLXO01000004">
    <property type="protein sequence ID" value="TCP35239.1"/>
    <property type="molecule type" value="Genomic_DNA"/>
</dbReference>
<accession>A0A4R2PIE4</accession>
<evidence type="ECO:0000313" key="2">
    <source>
        <dbReference type="Proteomes" id="UP000295399"/>
    </source>
</evidence>
<keyword evidence="2" id="KW-1185">Reference proteome</keyword>
<dbReference type="Gene3D" id="3.20.20.140">
    <property type="entry name" value="Metal-dependent hydrolases"/>
    <property type="match status" value="1"/>
</dbReference>
<dbReference type="RefSeq" id="WP_200287843.1">
    <property type="nucleotide sequence ID" value="NZ_JACIGF010000004.1"/>
</dbReference>